<dbReference type="InterPro" id="IPR036236">
    <property type="entry name" value="Znf_C2H2_sf"/>
</dbReference>
<dbReference type="EMBL" id="CADEPM010000005">
    <property type="protein sequence ID" value="CAB3406243.1"/>
    <property type="molecule type" value="Genomic_DNA"/>
</dbReference>
<dbReference type="InterPro" id="IPR003656">
    <property type="entry name" value="Znf_BED"/>
</dbReference>
<feature type="compositionally biased region" description="Polar residues" evidence="9">
    <location>
        <begin position="376"/>
        <end position="387"/>
    </location>
</feature>
<dbReference type="PROSITE" id="PS50808">
    <property type="entry name" value="ZF_BED"/>
    <property type="match status" value="1"/>
</dbReference>
<evidence type="ECO:0000256" key="4">
    <source>
        <dbReference type="ARBA" id="ARBA00022833"/>
    </source>
</evidence>
<dbReference type="Pfam" id="PF02892">
    <property type="entry name" value="zf-BED"/>
    <property type="match status" value="1"/>
</dbReference>
<evidence type="ECO:0000256" key="7">
    <source>
        <dbReference type="ARBA" id="ARBA00023242"/>
    </source>
</evidence>
<feature type="region of interest" description="Disordered" evidence="9">
    <location>
        <begin position="75"/>
        <end position="96"/>
    </location>
</feature>
<gene>
    <name evidence="11" type="ORF">CBOVIS_LOCUS8342</name>
</gene>
<feature type="region of interest" description="Disordered" evidence="9">
    <location>
        <begin position="197"/>
        <end position="241"/>
    </location>
</feature>
<dbReference type="PANTHER" id="PTHR46481:SF10">
    <property type="entry name" value="ZINC FINGER BED DOMAIN-CONTAINING PROTEIN 39"/>
    <property type="match status" value="1"/>
</dbReference>
<dbReference type="Proteomes" id="UP000494206">
    <property type="component" value="Unassembled WGS sequence"/>
</dbReference>
<evidence type="ECO:0000313" key="11">
    <source>
        <dbReference type="EMBL" id="CAB3406243.1"/>
    </source>
</evidence>
<feature type="compositionally biased region" description="Low complexity" evidence="9">
    <location>
        <begin position="207"/>
        <end position="227"/>
    </location>
</feature>
<dbReference type="SUPFAM" id="SSF57667">
    <property type="entry name" value="beta-beta-alpha zinc fingers"/>
    <property type="match status" value="1"/>
</dbReference>
<keyword evidence="5" id="KW-0805">Transcription regulation</keyword>
<keyword evidence="6" id="KW-0804">Transcription</keyword>
<feature type="domain" description="BED-type" evidence="10">
    <location>
        <begin position="111"/>
        <end position="164"/>
    </location>
</feature>
<evidence type="ECO:0000256" key="5">
    <source>
        <dbReference type="ARBA" id="ARBA00023015"/>
    </source>
</evidence>
<evidence type="ECO:0000256" key="6">
    <source>
        <dbReference type="ARBA" id="ARBA00023163"/>
    </source>
</evidence>
<dbReference type="SMART" id="SM00614">
    <property type="entry name" value="ZnF_BED"/>
    <property type="match status" value="1"/>
</dbReference>
<dbReference type="PANTHER" id="PTHR46481">
    <property type="entry name" value="ZINC FINGER BED DOMAIN-CONTAINING PROTEIN 4"/>
    <property type="match status" value="1"/>
</dbReference>
<proteinExistence type="predicted"/>
<dbReference type="GO" id="GO:0009791">
    <property type="term" value="P:post-embryonic development"/>
    <property type="evidence" value="ECO:0007669"/>
    <property type="project" value="UniProtKB-ARBA"/>
</dbReference>
<dbReference type="GO" id="GO:0003677">
    <property type="term" value="F:DNA binding"/>
    <property type="evidence" value="ECO:0007669"/>
    <property type="project" value="InterPro"/>
</dbReference>
<dbReference type="GO" id="GO:0008270">
    <property type="term" value="F:zinc ion binding"/>
    <property type="evidence" value="ECO:0007669"/>
    <property type="project" value="UniProtKB-KW"/>
</dbReference>
<dbReference type="InterPro" id="IPR052035">
    <property type="entry name" value="ZnF_BED_domain_contain"/>
</dbReference>
<keyword evidence="4" id="KW-0862">Zinc</keyword>
<protein>
    <recommendedName>
        <fullName evidence="10">BED-type domain-containing protein</fullName>
    </recommendedName>
</protein>
<comment type="subcellular location">
    <subcellularLocation>
        <location evidence="1">Nucleus</location>
    </subcellularLocation>
</comment>
<accession>A0A8S1EY33</accession>
<keyword evidence="3 8" id="KW-0863">Zinc-finger</keyword>
<feature type="region of interest" description="Disordered" evidence="9">
    <location>
        <begin position="367"/>
        <end position="413"/>
    </location>
</feature>
<dbReference type="OrthoDB" id="117690at2759"/>
<keyword evidence="12" id="KW-1185">Reference proteome</keyword>
<evidence type="ECO:0000256" key="2">
    <source>
        <dbReference type="ARBA" id="ARBA00022723"/>
    </source>
</evidence>
<name>A0A8S1EY33_9PELO</name>
<feature type="compositionally biased region" description="Pro residues" evidence="9">
    <location>
        <begin position="230"/>
        <end position="240"/>
    </location>
</feature>
<evidence type="ECO:0000256" key="3">
    <source>
        <dbReference type="ARBA" id="ARBA00022771"/>
    </source>
</evidence>
<evidence type="ECO:0000256" key="1">
    <source>
        <dbReference type="ARBA" id="ARBA00004123"/>
    </source>
</evidence>
<reference evidence="11 12" key="1">
    <citation type="submission" date="2020-04" db="EMBL/GenBank/DDBJ databases">
        <authorList>
            <person name="Laetsch R D."/>
            <person name="Stevens L."/>
            <person name="Kumar S."/>
            <person name="Blaxter L. M."/>
        </authorList>
    </citation>
    <scope>NUCLEOTIDE SEQUENCE [LARGE SCALE GENOMIC DNA]</scope>
</reference>
<feature type="region of interest" description="Disordered" evidence="9">
    <location>
        <begin position="1"/>
        <end position="31"/>
    </location>
</feature>
<evidence type="ECO:0000256" key="9">
    <source>
        <dbReference type="SAM" id="MobiDB-lite"/>
    </source>
</evidence>
<evidence type="ECO:0000313" key="12">
    <source>
        <dbReference type="Proteomes" id="UP000494206"/>
    </source>
</evidence>
<evidence type="ECO:0000256" key="8">
    <source>
        <dbReference type="PROSITE-ProRule" id="PRU00027"/>
    </source>
</evidence>
<dbReference type="AlphaFoldDB" id="A0A8S1EY33"/>
<comment type="caution">
    <text evidence="11">The sequence shown here is derived from an EMBL/GenBank/DDBJ whole genome shotgun (WGS) entry which is preliminary data.</text>
</comment>
<dbReference type="GO" id="GO:0005634">
    <property type="term" value="C:nucleus"/>
    <property type="evidence" value="ECO:0007669"/>
    <property type="project" value="UniProtKB-SubCell"/>
</dbReference>
<feature type="compositionally biased region" description="Acidic residues" evidence="9">
    <location>
        <begin position="390"/>
        <end position="405"/>
    </location>
</feature>
<sequence length="521" mass="57710">MQTQSPFAPLLGLPPQMMSSPNAAPPPSSTPVSLTAFPSAFAAFASQIRSTQLQSLLQSQIAALNNAAAAAAVASSTSTSTPTHRQSYTQSGKVRGTTEYPIRKRVGGSTVKTAKVWRYFDELPTIEQAAECRICRKKIKATNSSTTGMIRHLRSCHVQEYQVVQEARQSSMIVKMEEKARAKLLREMNEKVTNGIASQIKKEPSDSQKSPSASSSASDTASSASSSHYPMPPTGLPAPKPIKAMISIKSECTEVEEEQKPTDLSVKASEMSAFSNVATPEFKEQQKKLEEDHKIHMQIALMLLLDQQPPQLIDRPGFRSLFRFLLPEYQLPSGDIFQSMIVPQLLNHMKQQIGAIVSNTASFHQQQQQQQKYEENSSMNETTQLTKENYEEEEEDENVEVEDDTSSASSSMDADTCDAMASFINYIGNDVFPQDELISLLAVVSNIFAYFTSRPVLLNHLDMTQCPPTTPPLIQQIQFVSQNLTAISSYIRHTPDMQLLPLSVNQETMLQTLVDHIEKLQ</sequence>
<organism evidence="11 12">
    <name type="scientific">Caenorhabditis bovis</name>
    <dbReference type="NCBI Taxonomy" id="2654633"/>
    <lineage>
        <taxon>Eukaryota</taxon>
        <taxon>Metazoa</taxon>
        <taxon>Ecdysozoa</taxon>
        <taxon>Nematoda</taxon>
        <taxon>Chromadorea</taxon>
        <taxon>Rhabditida</taxon>
        <taxon>Rhabditina</taxon>
        <taxon>Rhabditomorpha</taxon>
        <taxon>Rhabditoidea</taxon>
        <taxon>Rhabditidae</taxon>
        <taxon>Peloderinae</taxon>
        <taxon>Caenorhabditis</taxon>
    </lineage>
</organism>
<keyword evidence="2" id="KW-0479">Metal-binding</keyword>
<keyword evidence="7" id="KW-0539">Nucleus</keyword>
<evidence type="ECO:0000259" key="10">
    <source>
        <dbReference type="PROSITE" id="PS50808"/>
    </source>
</evidence>